<dbReference type="GeneID" id="101864483"/>
<comment type="similarity">
    <text evidence="2">Belongs to the serine/threonine dehydratase family.</text>
</comment>
<dbReference type="InterPro" id="IPR036052">
    <property type="entry name" value="TrpB-like_PALP_sf"/>
</dbReference>
<dbReference type="Gene3D" id="3.40.50.1100">
    <property type="match status" value="2"/>
</dbReference>
<name>A0ABM1AA87_APLCA</name>
<keyword evidence="3" id="KW-0663">Pyridoxal phosphate</keyword>
<dbReference type="InterPro" id="IPR001926">
    <property type="entry name" value="TrpB-like_PALP"/>
</dbReference>
<gene>
    <name evidence="6" type="primary">LOC101864483</name>
</gene>
<dbReference type="PANTHER" id="PTHR43050:SF1">
    <property type="entry name" value="SERINE RACEMASE"/>
    <property type="match status" value="1"/>
</dbReference>
<dbReference type="SUPFAM" id="SSF53686">
    <property type="entry name" value="Tryptophan synthase beta subunit-like PLP-dependent enzymes"/>
    <property type="match status" value="1"/>
</dbReference>
<evidence type="ECO:0000256" key="2">
    <source>
        <dbReference type="ARBA" id="ARBA00010869"/>
    </source>
</evidence>
<dbReference type="Proteomes" id="UP000694888">
    <property type="component" value="Unplaced"/>
</dbReference>
<dbReference type="PANTHER" id="PTHR43050">
    <property type="entry name" value="SERINE / THREONINE RACEMASE FAMILY MEMBER"/>
    <property type="match status" value="1"/>
</dbReference>
<evidence type="ECO:0000256" key="1">
    <source>
        <dbReference type="ARBA" id="ARBA00001933"/>
    </source>
</evidence>
<feature type="domain" description="Tryptophan synthase beta chain-like PALP" evidence="4">
    <location>
        <begin position="23"/>
        <end position="319"/>
    </location>
</feature>
<evidence type="ECO:0000313" key="6">
    <source>
        <dbReference type="RefSeq" id="XP_012943830.1"/>
    </source>
</evidence>
<evidence type="ECO:0000256" key="3">
    <source>
        <dbReference type="ARBA" id="ARBA00022898"/>
    </source>
</evidence>
<keyword evidence="5" id="KW-1185">Reference proteome</keyword>
<comment type="cofactor">
    <cofactor evidence="1">
        <name>pyridoxal 5'-phosphate</name>
        <dbReference type="ChEBI" id="CHEBI:597326"/>
    </cofactor>
</comment>
<dbReference type="Pfam" id="PF00291">
    <property type="entry name" value="PALP"/>
    <property type="match status" value="1"/>
</dbReference>
<accession>A0ABM1AA87</accession>
<dbReference type="RefSeq" id="XP_012943830.1">
    <property type="nucleotide sequence ID" value="XM_013088376.2"/>
</dbReference>
<evidence type="ECO:0000259" key="4">
    <source>
        <dbReference type="Pfam" id="PF00291"/>
    </source>
</evidence>
<protein>
    <submittedName>
        <fullName evidence="6">Probable serine racemase</fullName>
    </submittedName>
</protein>
<dbReference type="CDD" id="cd01562">
    <property type="entry name" value="Thr-dehyd"/>
    <property type="match status" value="1"/>
</dbReference>
<evidence type="ECO:0000313" key="5">
    <source>
        <dbReference type="Proteomes" id="UP000694888"/>
    </source>
</evidence>
<proteinExistence type="inferred from homology"/>
<sequence>MATDNFSVHLISLNDIREAEERISKHIHRTPVFTSRQADEKAGRRLFFKAENLQKTGSFKVRGALNAVLKGKEENAGWNGVVTHSSGNHGQALSFASSIAGIPGYVVVPEMAPQVKKDAIRGYGAHLIECGPKTVDRYETCALLQKEKNLEVIPSSDHVDVIAGQGTIATEFLEEVPDLDAILVSVSGGGMAAGVCVAAKSIKPDIKVYLVTPKGKGLEECLRAGQRLWTGPPQYLDTIADGIKLRHCGFITTQILIDLAEKEVFDMDDDDMIAAMKFSFEKMKLVIEPAAGATVAAAFSDKFQKLDSSLENIGVVLCGGNLDIEQLPW</sequence>
<organism evidence="5 6">
    <name type="scientific">Aplysia californica</name>
    <name type="common">California sea hare</name>
    <dbReference type="NCBI Taxonomy" id="6500"/>
    <lineage>
        <taxon>Eukaryota</taxon>
        <taxon>Metazoa</taxon>
        <taxon>Spiralia</taxon>
        <taxon>Lophotrochozoa</taxon>
        <taxon>Mollusca</taxon>
        <taxon>Gastropoda</taxon>
        <taxon>Heterobranchia</taxon>
        <taxon>Euthyneura</taxon>
        <taxon>Tectipleura</taxon>
        <taxon>Aplysiida</taxon>
        <taxon>Aplysioidea</taxon>
        <taxon>Aplysiidae</taxon>
        <taxon>Aplysia</taxon>
    </lineage>
</organism>
<reference evidence="6" key="1">
    <citation type="submission" date="2025-08" db="UniProtKB">
        <authorList>
            <consortium name="RefSeq"/>
        </authorList>
    </citation>
    <scope>IDENTIFICATION</scope>
</reference>